<dbReference type="PANTHER" id="PTHR43639:SF1">
    <property type="entry name" value="SHORT-CHAIN DEHYDROGENASE_REDUCTASE FAMILY PROTEIN"/>
    <property type="match status" value="1"/>
</dbReference>
<proteinExistence type="inferred from homology"/>
<evidence type="ECO:0000313" key="4">
    <source>
        <dbReference type="EMBL" id="GIM66832.1"/>
    </source>
</evidence>
<dbReference type="EMBL" id="BOQL01000021">
    <property type="protein sequence ID" value="GIM66832.1"/>
    <property type="molecule type" value="Genomic_DNA"/>
</dbReference>
<comment type="similarity">
    <text evidence="1">Belongs to the short-chain dehydrogenases/reductases (SDR) family.</text>
</comment>
<keyword evidence="5" id="KW-1185">Reference proteome</keyword>
<dbReference type="FunFam" id="3.40.50.720:FF:000084">
    <property type="entry name" value="Short-chain dehydrogenase reductase"/>
    <property type="match status" value="1"/>
</dbReference>
<dbReference type="CDD" id="cd05233">
    <property type="entry name" value="SDR_c"/>
    <property type="match status" value="1"/>
</dbReference>
<evidence type="ECO:0000256" key="3">
    <source>
        <dbReference type="SAM" id="MobiDB-lite"/>
    </source>
</evidence>
<reference evidence="4" key="1">
    <citation type="submission" date="2021-03" db="EMBL/GenBank/DDBJ databases">
        <title>Whole genome shotgun sequence of Actinoplanes auranticolor NBRC 12245.</title>
        <authorList>
            <person name="Komaki H."/>
            <person name="Tamura T."/>
        </authorList>
    </citation>
    <scope>NUCLEOTIDE SEQUENCE</scope>
    <source>
        <strain evidence="4">NBRC 12245</strain>
    </source>
</reference>
<dbReference type="Gene3D" id="3.40.50.720">
    <property type="entry name" value="NAD(P)-binding Rossmann-like Domain"/>
    <property type="match status" value="1"/>
</dbReference>
<name>A0A919S842_9ACTN</name>
<evidence type="ECO:0008006" key="6">
    <source>
        <dbReference type="Google" id="ProtNLM"/>
    </source>
</evidence>
<dbReference type="PANTHER" id="PTHR43639">
    <property type="entry name" value="OXIDOREDUCTASE, SHORT-CHAIN DEHYDROGENASE/REDUCTASE FAMILY (AFU_ORTHOLOGUE AFUA_5G02870)"/>
    <property type="match status" value="1"/>
</dbReference>
<accession>A0A919S842</accession>
<dbReference type="InterPro" id="IPR020904">
    <property type="entry name" value="Sc_DH/Rdtase_CS"/>
</dbReference>
<evidence type="ECO:0000256" key="2">
    <source>
        <dbReference type="ARBA" id="ARBA00023002"/>
    </source>
</evidence>
<sequence>MLHAPAPGRRSRRYAGRGDRRADPFRHRPTTQALNLDTGEPPASGGPRRVARTERPAATQEPRTAGGIMVGVVETPAILAAGFWAGMINVVVGSGTLVTFPTLLLFGYPPLVANVSNNIGLVGGRHRRWRGRCAVRPSAAALADAGADRRGGGCGDRAHALLHLRCDPAVLYDNHTSRRGDAIVDMTAVVTGAARGIGRDVVTRLRAAGYRVVAVDVSPLVAELAEDGWVVPMTADVSADATAGAAIELAVAEFGRLDVLVNNAGRFLRRPILDTTDEDFDALFAINVRPVFRFSRAALPHLIGTRGCIVNTASISGLIGVANQSVYAMTKGAIVQLTRQLAIECAALGVRVNAVAPGAVDTGFMAEARAADPDPAASLAVTLANHPIGRMSAPDEVARAIVFLAAPESAGITGTILSVDGGYVAR</sequence>
<organism evidence="4 5">
    <name type="scientific">Actinoplanes auranticolor</name>
    <dbReference type="NCBI Taxonomy" id="47988"/>
    <lineage>
        <taxon>Bacteria</taxon>
        <taxon>Bacillati</taxon>
        <taxon>Actinomycetota</taxon>
        <taxon>Actinomycetes</taxon>
        <taxon>Micromonosporales</taxon>
        <taxon>Micromonosporaceae</taxon>
        <taxon>Actinoplanes</taxon>
    </lineage>
</organism>
<evidence type="ECO:0000313" key="5">
    <source>
        <dbReference type="Proteomes" id="UP000681340"/>
    </source>
</evidence>
<dbReference type="Proteomes" id="UP000681340">
    <property type="component" value="Unassembled WGS sequence"/>
</dbReference>
<dbReference type="GO" id="GO:0016491">
    <property type="term" value="F:oxidoreductase activity"/>
    <property type="evidence" value="ECO:0007669"/>
    <property type="project" value="UniProtKB-KW"/>
</dbReference>
<dbReference type="InterPro" id="IPR036291">
    <property type="entry name" value="NAD(P)-bd_dom_sf"/>
</dbReference>
<dbReference type="AlphaFoldDB" id="A0A919S842"/>
<comment type="caution">
    <text evidence="4">The sequence shown here is derived from an EMBL/GenBank/DDBJ whole genome shotgun (WGS) entry which is preliminary data.</text>
</comment>
<dbReference type="InterPro" id="IPR002347">
    <property type="entry name" value="SDR_fam"/>
</dbReference>
<dbReference type="PROSITE" id="PS00061">
    <property type="entry name" value="ADH_SHORT"/>
    <property type="match status" value="1"/>
</dbReference>
<evidence type="ECO:0000256" key="1">
    <source>
        <dbReference type="ARBA" id="ARBA00006484"/>
    </source>
</evidence>
<feature type="compositionally biased region" description="Basic and acidic residues" evidence="3">
    <location>
        <begin position="16"/>
        <end position="26"/>
    </location>
</feature>
<keyword evidence="2" id="KW-0560">Oxidoreductase</keyword>
<dbReference type="SUPFAM" id="SSF51735">
    <property type="entry name" value="NAD(P)-binding Rossmann-fold domains"/>
    <property type="match status" value="1"/>
</dbReference>
<protein>
    <recommendedName>
        <fullName evidence="6">NAD(P)-dependent dehydrogenase (Short-subunit alcohol dehydrogenase family)</fullName>
    </recommendedName>
</protein>
<feature type="region of interest" description="Disordered" evidence="3">
    <location>
        <begin position="1"/>
        <end position="62"/>
    </location>
</feature>
<dbReference type="PRINTS" id="PR00081">
    <property type="entry name" value="GDHRDH"/>
</dbReference>
<gene>
    <name evidence="4" type="ORF">Aau02nite_24660</name>
</gene>
<dbReference type="PRINTS" id="PR00080">
    <property type="entry name" value="SDRFAMILY"/>
</dbReference>
<dbReference type="Pfam" id="PF13561">
    <property type="entry name" value="adh_short_C2"/>
    <property type="match status" value="1"/>
</dbReference>